<evidence type="ECO:0000313" key="2">
    <source>
        <dbReference type="Proteomes" id="UP000827986"/>
    </source>
</evidence>
<sequence length="101" mass="11771">MIGWLEEIQSIAGKIVNAFSFRIKILIIYTLQRSIPNFVYFDFGILFQSYKWLKNHENAYFSRKKSSVFDTPQNICCPSKLSIKMFIGISSPYEKLRGCVC</sequence>
<evidence type="ECO:0000313" key="1">
    <source>
        <dbReference type="EMBL" id="KAH1168327.1"/>
    </source>
</evidence>
<comment type="caution">
    <text evidence="1">The sequence shown here is derived from an EMBL/GenBank/DDBJ whole genome shotgun (WGS) entry which is preliminary data.</text>
</comment>
<name>A0A9D4AMX7_9SAUR</name>
<dbReference type="Proteomes" id="UP000827986">
    <property type="component" value="Unassembled WGS sequence"/>
</dbReference>
<proteinExistence type="predicted"/>
<dbReference type="EMBL" id="JAHDVG010000486">
    <property type="protein sequence ID" value="KAH1168327.1"/>
    <property type="molecule type" value="Genomic_DNA"/>
</dbReference>
<protein>
    <submittedName>
        <fullName evidence="1">Uncharacterized protein</fullName>
    </submittedName>
</protein>
<accession>A0A9D4AMX7</accession>
<gene>
    <name evidence="1" type="ORF">KIL84_003810</name>
</gene>
<organism evidence="1 2">
    <name type="scientific">Mauremys mutica</name>
    <name type="common">yellowpond turtle</name>
    <dbReference type="NCBI Taxonomy" id="74926"/>
    <lineage>
        <taxon>Eukaryota</taxon>
        <taxon>Metazoa</taxon>
        <taxon>Chordata</taxon>
        <taxon>Craniata</taxon>
        <taxon>Vertebrata</taxon>
        <taxon>Euteleostomi</taxon>
        <taxon>Archelosauria</taxon>
        <taxon>Testudinata</taxon>
        <taxon>Testudines</taxon>
        <taxon>Cryptodira</taxon>
        <taxon>Durocryptodira</taxon>
        <taxon>Testudinoidea</taxon>
        <taxon>Geoemydidae</taxon>
        <taxon>Geoemydinae</taxon>
        <taxon>Mauremys</taxon>
    </lineage>
</organism>
<dbReference type="AlphaFoldDB" id="A0A9D4AMX7"/>
<reference evidence="1" key="1">
    <citation type="submission" date="2021-09" db="EMBL/GenBank/DDBJ databases">
        <title>The genome of Mauremys mutica provides insights into the evolution of semi-aquatic lifestyle.</title>
        <authorList>
            <person name="Gong S."/>
            <person name="Gao Y."/>
        </authorList>
    </citation>
    <scope>NUCLEOTIDE SEQUENCE</scope>
    <source>
        <strain evidence="1">MM-2020</strain>
        <tissue evidence="1">Muscle</tissue>
    </source>
</reference>
<keyword evidence="2" id="KW-1185">Reference proteome</keyword>